<keyword evidence="3" id="KW-1185">Reference proteome</keyword>
<evidence type="ECO:0000313" key="3">
    <source>
        <dbReference type="Proteomes" id="UP000629963"/>
    </source>
</evidence>
<dbReference type="EMBL" id="JACRUJ010000005">
    <property type="protein sequence ID" value="MBC5842544.1"/>
    <property type="molecule type" value="Genomic_DNA"/>
</dbReference>
<reference evidence="2 3" key="1">
    <citation type="submission" date="2020-08" db="EMBL/GenBank/DDBJ databases">
        <title>Description of novel Flavobacterium F-380 isolate.</title>
        <authorList>
            <person name="Saticioglu I.B."/>
            <person name="Duman M."/>
            <person name="Altun S."/>
        </authorList>
    </citation>
    <scope>NUCLEOTIDE SEQUENCE [LARGE SCALE GENOMIC DNA]</scope>
    <source>
        <strain evidence="2 3">F-380</strain>
    </source>
</reference>
<name>A0ABR7JB42_9FLAO</name>
<keyword evidence="1" id="KW-0732">Signal</keyword>
<evidence type="ECO:0000313" key="2">
    <source>
        <dbReference type="EMBL" id="MBC5842544.1"/>
    </source>
</evidence>
<evidence type="ECO:0008006" key="4">
    <source>
        <dbReference type="Google" id="ProtNLM"/>
    </source>
</evidence>
<dbReference type="PROSITE" id="PS51257">
    <property type="entry name" value="PROKAR_LIPOPROTEIN"/>
    <property type="match status" value="1"/>
</dbReference>
<organism evidence="2 3">
    <name type="scientific">Flavobacterium kayseriense</name>
    <dbReference type="NCBI Taxonomy" id="2764714"/>
    <lineage>
        <taxon>Bacteria</taxon>
        <taxon>Pseudomonadati</taxon>
        <taxon>Bacteroidota</taxon>
        <taxon>Flavobacteriia</taxon>
        <taxon>Flavobacteriales</taxon>
        <taxon>Flavobacteriaceae</taxon>
        <taxon>Flavobacterium</taxon>
    </lineage>
</organism>
<sequence length="68" mass="7218">MKKIFFIAVTAIISSLLLSCEAPAIEELNSQATTQVVKRESLNVNGTDPVADDGPGDNVIVILPPKKP</sequence>
<protein>
    <recommendedName>
        <fullName evidence="4">Lipoprotein</fullName>
    </recommendedName>
</protein>
<accession>A0ABR7JB42</accession>
<evidence type="ECO:0000256" key="1">
    <source>
        <dbReference type="SAM" id="SignalP"/>
    </source>
</evidence>
<feature type="signal peptide" evidence="1">
    <location>
        <begin position="1"/>
        <end position="24"/>
    </location>
</feature>
<proteinExistence type="predicted"/>
<dbReference type="RefSeq" id="WP_187011037.1">
    <property type="nucleotide sequence ID" value="NZ_JACRUI010000005.1"/>
</dbReference>
<feature type="chain" id="PRO_5045753968" description="Lipoprotein" evidence="1">
    <location>
        <begin position="25"/>
        <end position="68"/>
    </location>
</feature>
<dbReference type="Proteomes" id="UP000629963">
    <property type="component" value="Unassembled WGS sequence"/>
</dbReference>
<comment type="caution">
    <text evidence="2">The sequence shown here is derived from an EMBL/GenBank/DDBJ whole genome shotgun (WGS) entry which is preliminary data.</text>
</comment>
<gene>
    <name evidence="2" type="ORF">H8R23_14100</name>
</gene>